<dbReference type="Proteomes" id="UP000325797">
    <property type="component" value="Chromosome"/>
</dbReference>
<accession>A0A5J6MSP3</accession>
<keyword evidence="3" id="KW-1185">Reference proteome</keyword>
<evidence type="ECO:0000256" key="1">
    <source>
        <dbReference type="SAM" id="MobiDB-lite"/>
    </source>
</evidence>
<dbReference type="RefSeq" id="WP_151114862.1">
    <property type="nucleotide sequence ID" value="NZ_CP042582.1"/>
</dbReference>
<evidence type="ECO:0000313" key="3">
    <source>
        <dbReference type="Proteomes" id="UP000325797"/>
    </source>
</evidence>
<dbReference type="KEGG" id="hadh:FRZ61_05500"/>
<reference evidence="2 3" key="1">
    <citation type="submission" date="2019-08" db="EMBL/GenBank/DDBJ databases">
        <title>Hyperibacter terrae gen. nov., sp. nov. and Hyperibacter viscosus sp. nov., two new members in the family Rhodospirillaceae isolated from the rhizosphere of Hypericum perforatum.</title>
        <authorList>
            <person name="Noviana Z."/>
        </authorList>
    </citation>
    <scope>NUCLEOTIDE SEQUENCE [LARGE SCALE GENOMIC DNA]</scope>
    <source>
        <strain evidence="2 3">R5959</strain>
    </source>
</reference>
<dbReference type="OrthoDB" id="7337972at2"/>
<feature type="compositionally biased region" description="Pro residues" evidence="1">
    <location>
        <begin position="298"/>
        <end position="307"/>
    </location>
</feature>
<sequence>MPRVAIVVHPLAPLRADSYWLRALAECWIESGIRVGVVSDPKARIKADLAILHVDLTVVPRDYLACVRRCAVTVNGAVADISKRVISTHLLRRQDRYEGLVIVKTNRNCAGLPEVRVANNGWKKHQRGASDQEARDYYNNELELHIARRDRYGSEQGFGDYRVFDSISEVPDAVWSDSELVVERFLPERSKGFYCIRTWLFFGDQDRHAMFYSHDPVIKSHNVVDFERLSEVPDELRQIRRKLKFDFGKFDYTMVDGRPVLFDANRTPTIGDFPKERYLPMAQSLASGIGAFLKNPPALEPRPPASPVPAGEGGAEDA</sequence>
<feature type="region of interest" description="Disordered" evidence="1">
    <location>
        <begin position="293"/>
        <end position="318"/>
    </location>
</feature>
<evidence type="ECO:0008006" key="4">
    <source>
        <dbReference type="Google" id="ProtNLM"/>
    </source>
</evidence>
<dbReference type="EMBL" id="CP042582">
    <property type="protein sequence ID" value="QEX20632.1"/>
    <property type="molecule type" value="Genomic_DNA"/>
</dbReference>
<gene>
    <name evidence="2" type="ORF">FRZ61_05500</name>
</gene>
<proteinExistence type="predicted"/>
<dbReference type="AlphaFoldDB" id="A0A5J6MSP3"/>
<evidence type="ECO:0000313" key="2">
    <source>
        <dbReference type="EMBL" id="QEX20632.1"/>
    </source>
</evidence>
<protein>
    <recommendedName>
        <fullName evidence="4">ATP-grasp domain-containing protein</fullName>
    </recommendedName>
</protein>
<organism evidence="2 3">
    <name type="scientific">Hypericibacter adhaerens</name>
    <dbReference type="NCBI Taxonomy" id="2602016"/>
    <lineage>
        <taxon>Bacteria</taxon>
        <taxon>Pseudomonadati</taxon>
        <taxon>Pseudomonadota</taxon>
        <taxon>Alphaproteobacteria</taxon>
        <taxon>Rhodospirillales</taxon>
        <taxon>Dongiaceae</taxon>
        <taxon>Hypericibacter</taxon>
    </lineage>
</organism>
<name>A0A5J6MSP3_9PROT</name>